<dbReference type="RefSeq" id="WP_167192028.1">
    <property type="nucleotide sequence ID" value="NZ_JAAONZ010000026.1"/>
</dbReference>
<comment type="pathway">
    <text evidence="18">Bacterial outer membrane biogenesis; LPS lipid A biosynthesis.</text>
</comment>
<dbReference type="InterPro" id="IPR001451">
    <property type="entry name" value="Hexapep"/>
</dbReference>
<keyword evidence="9 18" id="KW-0460">Magnesium</keyword>
<comment type="similarity">
    <text evidence="2 18">In the C-terminal section; belongs to the transferase hexapeptide repeat family.</text>
</comment>
<dbReference type="EC" id="2.7.7.23" evidence="18"/>
<keyword evidence="4 18" id="KW-0963">Cytoplasm</keyword>
<organism evidence="21 22">
    <name type="scientific">Pseudomaricurvus hydrocarbonicus</name>
    <dbReference type="NCBI Taxonomy" id="1470433"/>
    <lineage>
        <taxon>Bacteria</taxon>
        <taxon>Pseudomonadati</taxon>
        <taxon>Pseudomonadota</taxon>
        <taxon>Gammaproteobacteria</taxon>
        <taxon>Cellvibrionales</taxon>
        <taxon>Cellvibrionaceae</taxon>
        <taxon>Pseudomaricurvus</taxon>
    </lineage>
</organism>
<evidence type="ECO:0000256" key="8">
    <source>
        <dbReference type="ARBA" id="ARBA00022737"/>
    </source>
</evidence>
<dbReference type="InterPro" id="IPR029044">
    <property type="entry name" value="Nucleotide-diphossugar_trans"/>
</dbReference>
<evidence type="ECO:0000256" key="6">
    <source>
        <dbReference type="ARBA" id="ARBA00022695"/>
    </source>
</evidence>
<feature type="domain" description="MobA-like NTP transferase" evidence="19">
    <location>
        <begin position="5"/>
        <end position="119"/>
    </location>
</feature>
<dbReference type="GO" id="GO:0005737">
    <property type="term" value="C:cytoplasm"/>
    <property type="evidence" value="ECO:0007669"/>
    <property type="project" value="UniProtKB-SubCell"/>
</dbReference>
<feature type="binding site" evidence="18">
    <location>
        <position position="437"/>
    </location>
    <ligand>
        <name>acetyl-CoA</name>
        <dbReference type="ChEBI" id="CHEBI:57288"/>
    </ligand>
</feature>
<evidence type="ECO:0000256" key="7">
    <source>
        <dbReference type="ARBA" id="ARBA00022723"/>
    </source>
</evidence>
<evidence type="ECO:0000256" key="3">
    <source>
        <dbReference type="ARBA" id="ARBA00007947"/>
    </source>
</evidence>
<dbReference type="CDD" id="cd03353">
    <property type="entry name" value="LbH_GlmU_C"/>
    <property type="match status" value="1"/>
</dbReference>
<comment type="similarity">
    <text evidence="3 18">In the N-terminal section; belongs to the N-acetylglucosamine-1-phosphate uridyltransferase family.</text>
</comment>
<evidence type="ECO:0000256" key="17">
    <source>
        <dbReference type="ARBA" id="ARBA00049628"/>
    </source>
</evidence>
<name>A0A9E5MPV7_9GAMM</name>
<evidence type="ECO:0000256" key="16">
    <source>
        <dbReference type="ARBA" id="ARBA00048493"/>
    </source>
</evidence>
<feature type="binding site" evidence="18">
    <location>
        <position position="101"/>
    </location>
    <ligand>
        <name>Mg(2+)</name>
        <dbReference type="ChEBI" id="CHEBI:18420"/>
    </ligand>
</feature>
<evidence type="ECO:0000313" key="21">
    <source>
        <dbReference type="EMBL" id="NHO68231.1"/>
    </source>
</evidence>
<feature type="binding site" evidence="18">
    <location>
        <position position="402"/>
    </location>
    <ligand>
        <name>acetyl-CoA</name>
        <dbReference type="ChEBI" id="CHEBI:57288"/>
    </ligand>
</feature>
<feature type="region of interest" description="Linker" evidence="18">
    <location>
        <begin position="227"/>
        <end position="247"/>
    </location>
</feature>
<dbReference type="GO" id="GO:0003977">
    <property type="term" value="F:UDP-N-acetylglucosamine diphosphorylase activity"/>
    <property type="evidence" value="ECO:0007669"/>
    <property type="project" value="UniProtKB-UniRule"/>
</dbReference>
<comment type="catalytic activity">
    <reaction evidence="16 18">
        <text>N-acetyl-alpha-D-glucosamine 1-phosphate + UTP + H(+) = UDP-N-acetyl-alpha-D-glucosamine + diphosphate</text>
        <dbReference type="Rhea" id="RHEA:13509"/>
        <dbReference type="ChEBI" id="CHEBI:15378"/>
        <dbReference type="ChEBI" id="CHEBI:33019"/>
        <dbReference type="ChEBI" id="CHEBI:46398"/>
        <dbReference type="ChEBI" id="CHEBI:57705"/>
        <dbReference type="ChEBI" id="CHEBI:57776"/>
        <dbReference type="EC" id="2.7.7.23"/>
    </reaction>
</comment>
<feature type="binding site" evidence="18">
    <location>
        <position position="151"/>
    </location>
    <ligand>
        <name>UDP-N-acetyl-alpha-D-glucosamine</name>
        <dbReference type="ChEBI" id="CHEBI:57705"/>
    </ligand>
</feature>
<dbReference type="InterPro" id="IPR018357">
    <property type="entry name" value="Hexapep_transf_CS"/>
</dbReference>
<feature type="binding site" evidence="18">
    <location>
        <begin position="383"/>
        <end position="384"/>
    </location>
    <ligand>
        <name>acetyl-CoA</name>
        <dbReference type="ChEBI" id="CHEBI:57288"/>
    </ligand>
</feature>
<evidence type="ECO:0000259" key="20">
    <source>
        <dbReference type="Pfam" id="PF25087"/>
    </source>
</evidence>
<keyword evidence="5 18" id="KW-0808">Transferase</keyword>
<keyword evidence="14 18" id="KW-0961">Cell wall biogenesis/degradation</keyword>
<evidence type="ECO:0000256" key="11">
    <source>
        <dbReference type="ARBA" id="ARBA00022984"/>
    </source>
</evidence>
<dbReference type="InterPro" id="IPR038009">
    <property type="entry name" value="GlmU_C_LbH"/>
</dbReference>
<feature type="binding site" evidence="18">
    <location>
        <position position="374"/>
    </location>
    <ligand>
        <name>UDP-N-acetyl-alpha-D-glucosamine</name>
        <dbReference type="ChEBI" id="CHEBI:57705"/>
    </ligand>
</feature>
<protein>
    <recommendedName>
        <fullName evidence="18">Bifunctional protein GlmU</fullName>
    </recommendedName>
    <domain>
        <recommendedName>
            <fullName evidence="18">UDP-N-acetylglucosamine pyrophosphorylase</fullName>
            <ecNumber evidence="18">2.7.7.23</ecNumber>
        </recommendedName>
        <alternativeName>
            <fullName evidence="18">N-acetylglucosamine-1-phosphate uridyltransferase</fullName>
        </alternativeName>
    </domain>
    <domain>
        <recommendedName>
            <fullName evidence="18">Glucosamine-1-phosphate N-acetyltransferase</fullName>
            <ecNumber evidence="18">2.3.1.157</ecNumber>
        </recommendedName>
    </domain>
</protein>
<comment type="subunit">
    <text evidence="18">Homotrimer.</text>
</comment>
<feature type="binding site" evidence="18">
    <location>
        <position position="377"/>
    </location>
    <ligand>
        <name>acetyl-CoA</name>
        <dbReference type="ChEBI" id="CHEBI:57288"/>
    </ligand>
</feature>
<comment type="function">
    <text evidence="17 18">Catalyzes the last two sequential reactions in the de novo biosynthetic pathway for UDP-N-acetylglucosamine (UDP-GlcNAc). The C-terminal domain catalyzes the transfer of acetyl group from acetyl coenzyme A to glucosamine-1-phosphate (GlcN-1-P) to produce N-acetylglucosamine-1-phosphate (GlcNAc-1-P), which is converted into UDP-GlcNAc by the transfer of uridine 5-monophosphate (from uridine 5-triphosphate), a reaction catalyzed by the N-terminal domain.</text>
</comment>
<keyword evidence="8 18" id="KW-0677">Repeat</keyword>
<evidence type="ECO:0000256" key="10">
    <source>
        <dbReference type="ARBA" id="ARBA00022960"/>
    </source>
</evidence>
<feature type="binding site" evidence="18">
    <location>
        <position position="224"/>
    </location>
    <ligand>
        <name>Mg(2+)</name>
        <dbReference type="ChEBI" id="CHEBI:18420"/>
    </ligand>
</feature>
<dbReference type="Gene3D" id="3.90.550.10">
    <property type="entry name" value="Spore Coat Polysaccharide Biosynthesis Protein SpsA, Chain A"/>
    <property type="match status" value="1"/>
</dbReference>
<comment type="subcellular location">
    <subcellularLocation>
        <location evidence="1 18">Cytoplasm</location>
    </subcellularLocation>
</comment>
<evidence type="ECO:0000256" key="14">
    <source>
        <dbReference type="ARBA" id="ARBA00023316"/>
    </source>
</evidence>
<dbReference type="PROSITE" id="PS00101">
    <property type="entry name" value="HEXAPEP_TRANSFERASES"/>
    <property type="match status" value="1"/>
</dbReference>
<comment type="caution">
    <text evidence="21">The sequence shown here is derived from an EMBL/GenBank/DDBJ whole genome shotgun (WGS) entry which is preliminary data.</text>
</comment>
<feature type="binding site" evidence="18">
    <location>
        <begin position="7"/>
        <end position="10"/>
    </location>
    <ligand>
        <name>UDP-N-acetyl-alpha-D-glucosamine</name>
        <dbReference type="ChEBI" id="CHEBI:57705"/>
    </ligand>
</feature>
<evidence type="ECO:0000256" key="15">
    <source>
        <dbReference type="ARBA" id="ARBA00048247"/>
    </source>
</evidence>
<dbReference type="Gene3D" id="2.160.10.10">
    <property type="entry name" value="Hexapeptide repeat proteins"/>
    <property type="match status" value="1"/>
</dbReference>
<sequence length="453" mass="47939">MLDIVILAAGKGTRMKSALPKVLHPVAGKPMLGHVLDCARALGSSQMNVVIGHGSELVATRFEAADVCFVQQDEQLGTGHAVQQALPNLRPGAVALILYGDVPLIQSSTLARLIDSVTDETLGLLTVELSDPTGYGRIVRDEQGRVTSIVEQKDASKEQLEITEGNTGVIAARADDLMRWLPALSNDNAQGEYYLTDIIAMAQGEGKFIVTEHPASENEVLGVNNRQQQAQLERFYQQRQAERLMDEGVTLLDPARFDCRGELAVGHDVTIDVNCVFEGQVTLGNNVTVGSNCCLINTTVADGTVIKPNTMLEDAVVGEACDIGPYARVRPGTVLAAGAKLGNFVETKKAVIGKGSKVNHLSYIGDTEIGDAVNVGAGTITCNYDGVNKSKTRIGDGAFIGSNTSLVAPVDIGAGATVGAGSTISSNVGEHELGVARGKQRNIQGWKRPTKKQ</sequence>
<dbReference type="Pfam" id="PF12804">
    <property type="entry name" value="NTP_transf_3"/>
    <property type="match status" value="1"/>
</dbReference>
<evidence type="ECO:0000313" key="22">
    <source>
        <dbReference type="Proteomes" id="UP000787472"/>
    </source>
</evidence>
<feature type="active site" description="Proton acceptor" evidence="18">
    <location>
        <position position="360"/>
    </location>
</feature>
<feature type="binding site" evidence="18">
    <location>
        <position position="363"/>
    </location>
    <ligand>
        <name>UDP-N-acetyl-alpha-D-glucosamine</name>
        <dbReference type="ChEBI" id="CHEBI:57705"/>
    </ligand>
</feature>
<evidence type="ECO:0000256" key="12">
    <source>
        <dbReference type="ARBA" id="ARBA00023268"/>
    </source>
</evidence>
<feature type="binding site" evidence="18">
    <location>
        <position position="72"/>
    </location>
    <ligand>
        <name>UDP-N-acetyl-alpha-D-glucosamine</name>
        <dbReference type="ChEBI" id="CHEBI:57705"/>
    </ligand>
</feature>
<comment type="pathway">
    <text evidence="18">Nucleotide-sugar biosynthesis; UDP-N-acetyl-alpha-D-glucosamine biosynthesis; N-acetyl-alpha-D-glucosamine 1-phosphate from alpha-D-glucosamine 6-phosphate (route II): step 2/2.</text>
</comment>
<dbReference type="InterPro" id="IPR025877">
    <property type="entry name" value="MobA-like_NTP_Trfase"/>
</dbReference>
<dbReference type="GO" id="GO:0009245">
    <property type="term" value="P:lipid A biosynthetic process"/>
    <property type="evidence" value="ECO:0007669"/>
    <property type="project" value="UniProtKB-UniRule"/>
</dbReference>
<dbReference type="InterPro" id="IPR050065">
    <property type="entry name" value="GlmU-like"/>
</dbReference>
<feature type="binding site" evidence="18">
    <location>
        <position position="420"/>
    </location>
    <ligand>
        <name>acetyl-CoA</name>
        <dbReference type="ChEBI" id="CHEBI:57288"/>
    </ligand>
</feature>
<evidence type="ECO:0000256" key="4">
    <source>
        <dbReference type="ARBA" id="ARBA00022490"/>
    </source>
</evidence>
<feature type="binding site" evidence="18">
    <location>
        <begin position="77"/>
        <end position="78"/>
    </location>
    <ligand>
        <name>UDP-N-acetyl-alpha-D-glucosamine</name>
        <dbReference type="ChEBI" id="CHEBI:57705"/>
    </ligand>
</feature>
<accession>A0A9E5MPV7</accession>
<dbReference type="GO" id="GO:0019134">
    <property type="term" value="F:glucosamine-1-phosphate N-acetyltransferase activity"/>
    <property type="evidence" value="ECO:0007669"/>
    <property type="project" value="UniProtKB-UniRule"/>
</dbReference>
<dbReference type="PANTHER" id="PTHR43584">
    <property type="entry name" value="NUCLEOTIDYL TRANSFERASE"/>
    <property type="match status" value="1"/>
</dbReference>
<dbReference type="AlphaFoldDB" id="A0A9E5MPV7"/>
<feature type="binding site" evidence="18">
    <location>
        <position position="166"/>
    </location>
    <ligand>
        <name>UDP-N-acetyl-alpha-D-glucosamine</name>
        <dbReference type="ChEBI" id="CHEBI:57705"/>
    </ligand>
</feature>
<feature type="binding site" evidence="18">
    <location>
        <position position="330"/>
    </location>
    <ligand>
        <name>UDP-N-acetyl-alpha-D-glucosamine</name>
        <dbReference type="ChEBI" id="CHEBI:57705"/>
    </ligand>
</feature>
<evidence type="ECO:0000256" key="9">
    <source>
        <dbReference type="ARBA" id="ARBA00022842"/>
    </source>
</evidence>
<keyword evidence="13 18" id="KW-0012">Acyltransferase</keyword>
<dbReference type="EC" id="2.3.1.157" evidence="18"/>
<feature type="domain" description="Mannose-1-phosphate guanyltransferase C-terminal" evidence="20">
    <location>
        <begin position="261"/>
        <end position="341"/>
    </location>
</feature>
<dbReference type="Proteomes" id="UP000787472">
    <property type="component" value="Unassembled WGS sequence"/>
</dbReference>
<feature type="binding site" evidence="18">
    <location>
        <position position="348"/>
    </location>
    <ligand>
        <name>UDP-N-acetyl-alpha-D-glucosamine</name>
        <dbReference type="ChEBI" id="CHEBI:57705"/>
    </ligand>
</feature>
<dbReference type="Pfam" id="PF25087">
    <property type="entry name" value="GMPPB_C"/>
    <property type="match status" value="1"/>
</dbReference>
<reference evidence="21" key="1">
    <citation type="submission" date="2020-03" db="EMBL/GenBank/DDBJ databases">
        <authorList>
            <person name="Guo F."/>
        </authorList>
    </citation>
    <scope>NUCLEOTIDE SEQUENCE</scope>
    <source>
        <strain evidence="21">JCM 30134</strain>
    </source>
</reference>
<feature type="binding site" evidence="18">
    <location>
        <position position="136"/>
    </location>
    <ligand>
        <name>UDP-N-acetyl-alpha-D-glucosamine</name>
        <dbReference type="ChEBI" id="CHEBI:57705"/>
    </ligand>
</feature>
<dbReference type="CDD" id="cd02540">
    <property type="entry name" value="GT2_GlmU_N_bac"/>
    <property type="match status" value="1"/>
</dbReference>
<dbReference type="NCBIfam" id="TIGR01173">
    <property type="entry name" value="glmU"/>
    <property type="match status" value="1"/>
</dbReference>
<dbReference type="GO" id="GO:0016020">
    <property type="term" value="C:membrane"/>
    <property type="evidence" value="ECO:0007669"/>
    <property type="project" value="GOC"/>
</dbReference>
<keyword evidence="11 18" id="KW-0573">Peptidoglycan synthesis</keyword>
<dbReference type="GO" id="GO:0008360">
    <property type="term" value="P:regulation of cell shape"/>
    <property type="evidence" value="ECO:0007669"/>
    <property type="project" value="UniProtKB-KW"/>
</dbReference>
<comment type="pathway">
    <text evidence="18">Nucleotide-sugar biosynthesis; UDP-N-acetyl-alpha-D-glucosamine biosynthesis; UDP-N-acetyl-alpha-D-glucosamine from N-acetyl-alpha-D-glucosamine 1-phosphate: step 1/1.</text>
</comment>
<dbReference type="InterPro" id="IPR056729">
    <property type="entry name" value="GMPPB_C"/>
</dbReference>
<evidence type="ECO:0000259" key="19">
    <source>
        <dbReference type="Pfam" id="PF12804"/>
    </source>
</evidence>
<dbReference type="HAMAP" id="MF_01631">
    <property type="entry name" value="GlmU"/>
    <property type="match status" value="1"/>
</dbReference>
<evidence type="ECO:0000256" key="5">
    <source>
        <dbReference type="ARBA" id="ARBA00022679"/>
    </source>
</evidence>
<feature type="binding site" evidence="18">
    <location>
        <position position="224"/>
    </location>
    <ligand>
        <name>UDP-N-acetyl-alpha-D-glucosamine</name>
        <dbReference type="ChEBI" id="CHEBI:57705"/>
    </ligand>
</feature>
<dbReference type="GO" id="GO:0000902">
    <property type="term" value="P:cell morphogenesis"/>
    <property type="evidence" value="ECO:0007669"/>
    <property type="project" value="UniProtKB-UniRule"/>
</dbReference>
<dbReference type="Pfam" id="PF00132">
    <property type="entry name" value="Hexapep"/>
    <property type="match status" value="1"/>
</dbReference>
<keyword evidence="12 18" id="KW-0511">Multifunctional enzyme</keyword>
<dbReference type="SUPFAM" id="SSF53448">
    <property type="entry name" value="Nucleotide-diphospho-sugar transferases"/>
    <property type="match status" value="1"/>
</dbReference>
<evidence type="ECO:0000256" key="18">
    <source>
        <dbReference type="HAMAP-Rule" id="MF_01631"/>
    </source>
</evidence>
<gene>
    <name evidence="18 21" type="primary">glmU</name>
    <name evidence="21" type="ORF">G8770_21995</name>
</gene>
<dbReference type="GO" id="GO:0000287">
    <property type="term" value="F:magnesium ion binding"/>
    <property type="evidence" value="ECO:0007669"/>
    <property type="project" value="UniProtKB-UniRule"/>
</dbReference>
<keyword evidence="7 18" id="KW-0479">Metal-binding</keyword>
<keyword evidence="6 18" id="KW-0548">Nucleotidyltransferase</keyword>
<evidence type="ECO:0000256" key="13">
    <source>
        <dbReference type="ARBA" id="ARBA00023315"/>
    </source>
</evidence>
<comment type="cofactor">
    <cofactor evidence="18">
        <name>Mg(2+)</name>
        <dbReference type="ChEBI" id="CHEBI:18420"/>
    </cofactor>
    <text evidence="18">Binds 1 Mg(2+) ion per subunit.</text>
</comment>
<dbReference type="GO" id="GO:0009252">
    <property type="term" value="P:peptidoglycan biosynthetic process"/>
    <property type="evidence" value="ECO:0007669"/>
    <property type="project" value="UniProtKB-UniRule"/>
</dbReference>
<dbReference type="GO" id="GO:0071555">
    <property type="term" value="P:cell wall organization"/>
    <property type="evidence" value="ECO:0007669"/>
    <property type="project" value="UniProtKB-KW"/>
</dbReference>
<dbReference type="InterPro" id="IPR005882">
    <property type="entry name" value="Bifunctional_GlmU"/>
</dbReference>
<comment type="catalytic activity">
    <reaction evidence="15 18">
        <text>alpha-D-glucosamine 1-phosphate + acetyl-CoA = N-acetyl-alpha-D-glucosamine 1-phosphate + CoA + H(+)</text>
        <dbReference type="Rhea" id="RHEA:13725"/>
        <dbReference type="ChEBI" id="CHEBI:15378"/>
        <dbReference type="ChEBI" id="CHEBI:57287"/>
        <dbReference type="ChEBI" id="CHEBI:57288"/>
        <dbReference type="ChEBI" id="CHEBI:57776"/>
        <dbReference type="ChEBI" id="CHEBI:58516"/>
        <dbReference type="EC" id="2.3.1.157"/>
    </reaction>
</comment>
<dbReference type="SUPFAM" id="SSF51161">
    <property type="entry name" value="Trimeric LpxA-like enzymes"/>
    <property type="match status" value="1"/>
</dbReference>
<feature type="region of interest" description="N-acetyltransferase" evidence="18">
    <location>
        <begin position="248"/>
        <end position="453"/>
    </location>
</feature>
<evidence type="ECO:0000256" key="2">
    <source>
        <dbReference type="ARBA" id="ARBA00007707"/>
    </source>
</evidence>
<proteinExistence type="inferred from homology"/>
<evidence type="ECO:0000256" key="1">
    <source>
        <dbReference type="ARBA" id="ARBA00004496"/>
    </source>
</evidence>
<feature type="binding site" evidence="18">
    <location>
        <position position="21"/>
    </location>
    <ligand>
        <name>UDP-N-acetyl-alpha-D-glucosamine</name>
        <dbReference type="ChEBI" id="CHEBI:57705"/>
    </ligand>
</feature>
<dbReference type="EMBL" id="JAAONZ010000026">
    <property type="protein sequence ID" value="NHO68231.1"/>
    <property type="molecule type" value="Genomic_DNA"/>
</dbReference>
<feature type="region of interest" description="Pyrophosphorylase" evidence="18">
    <location>
        <begin position="1"/>
        <end position="226"/>
    </location>
</feature>
<keyword evidence="10 18" id="KW-0133">Cell shape</keyword>
<dbReference type="InterPro" id="IPR011004">
    <property type="entry name" value="Trimer_LpxA-like_sf"/>
</dbReference>
<keyword evidence="22" id="KW-1185">Reference proteome</keyword>
<dbReference type="GO" id="GO:0006048">
    <property type="term" value="P:UDP-N-acetylglucosamine biosynthetic process"/>
    <property type="evidence" value="ECO:0007669"/>
    <property type="project" value="InterPro"/>
</dbReference>
<feature type="binding site" evidence="18">
    <location>
        <begin position="99"/>
        <end position="101"/>
    </location>
    <ligand>
        <name>UDP-N-acetyl-alpha-D-glucosamine</name>
        <dbReference type="ChEBI" id="CHEBI:57705"/>
    </ligand>
</feature>
<dbReference type="PANTHER" id="PTHR43584:SF3">
    <property type="entry name" value="BIFUNCTIONAL PROTEIN GLMU"/>
    <property type="match status" value="1"/>
</dbReference>